<dbReference type="RefSeq" id="WP_202951953.1">
    <property type="nucleotide sequence ID" value="NZ_JAPCID010000057.1"/>
</dbReference>
<feature type="transmembrane region" description="Helical" evidence="7">
    <location>
        <begin position="124"/>
        <end position="144"/>
    </location>
</feature>
<evidence type="ECO:0000256" key="5">
    <source>
        <dbReference type="ARBA" id="ARBA00022989"/>
    </source>
</evidence>
<feature type="transmembrane region" description="Helical" evidence="7">
    <location>
        <begin position="21"/>
        <end position="48"/>
    </location>
</feature>
<comment type="caution">
    <text evidence="9">The sequence shown here is derived from an EMBL/GenBank/DDBJ whole genome shotgun (WGS) entry which is preliminary data.</text>
</comment>
<evidence type="ECO:0000256" key="2">
    <source>
        <dbReference type="ARBA" id="ARBA00022448"/>
    </source>
</evidence>
<evidence type="ECO:0000259" key="8">
    <source>
        <dbReference type="PROSITE" id="PS50928"/>
    </source>
</evidence>
<feature type="transmembrane region" description="Helical" evidence="7">
    <location>
        <begin position="176"/>
        <end position="194"/>
    </location>
</feature>
<evidence type="ECO:0000256" key="4">
    <source>
        <dbReference type="ARBA" id="ARBA00022692"/>
    </source>
</evidence>
<feature type="transmembrane region" description="Helical" evidence="7">
    <location>
        <begin position="237"/>
        <end position="256"/>
    </location>
</feature>
<dbReference type="PROSITE" id="PS50928">
    <property type="entry name" value="ABC_TM1"/>
    <property type="match status" value="1"/>
</dbReference>
<dbReference type="Gene3D" id="1.10.3720.10">
    <property type="entry name" value="MetI-like"/>
    <property type="match status" value="1"/>
</dbReference>
<dbReference type="PANTHER" id="PTHR43227:SF8">
    <property type="entry name" value="DIACETYLCHITOBIOSE UPTAKE SYSTEM PERMEASE PROTEIN DASB"/>
    <property type="match status" value="1"/>
</dbReference>
<comment type="similarity">
    <text evidence="7">Belongs to the binding-protein-dependent transport system permease family.</text>
</comment>
<dbReference type="InterPro" id="IPR035906">
    <property type="entry name" value="MetI-like_sf"/>
</dbReference>
<dbReference type="InterPro" id="IPR000515">
    <property type="entry name" value="MetI-like"/>
</dbReference>
<keyword evidence="10" id="KW-1185">Reference proteome</keyword>
<dbReference type="Proteomes" id="UP001147700">
    <property type="component" value="Unassembled WGS sequence"/>
</dbReference>
<reference evidence="9" key="1">
    <citation type="submission" date="2022-10" db="EMBL/GenBank/DDBJ databases">
        <title>The WGS of Solirubrobacter sp. CPCC 204708.</title>
        <authorList>
            <person name="Jiang Z."/>
        </authorList>
    </citation>
    <scope>NUCLEOTIDE SEQUENCE</scope>
    <source>
        <strain evidence="9">CPCC 204708</strain>
    </source>
</reference>
<name>A0ABT4RSL8_9ACTN</name>
<comment type="subcellular location">
    <subcellularLocation>
        <location evidence="1 7">Cell membrane</location>
        <topology evidence="1 7">Multi-pass membrane protein</topology>
    </subcellularLocation>
</comment>
<evidence type="ECO:0000313" key="10">
    <source>
        <dbReference type="Proteomes" id="UP001147700"/>
    </source>
</evidence>
<keyword evidence="4 7" id="KW-0812">Transmembrane</keyword>
<keyword evidence="5 7" id="KW-1133">Transmembrane helix</keyword>
<accession>A0ABT4RSL8</accession>
<keyword evidence="3" id="KW-1003">Cell membrane</keyword>
<gene>
    <name evidence="9" type="ORF">OJ962_28360</name>
</gene>
<organism evidence="9 10">
    <name type="scientific">Solirubrobacter deserti</name>
    <dbReference type="NCBI Taxonomy" id="2282478"/>
    <lineage>
        <taxon>Bacteria</taxon>
        <taxon>Bacillati</taxon>
        <taxon>Actinomycetota</taxon>
        <taxon>Thermoleophilia</taxon>
        <taxon>Solirubrobacterales</taxon>
        <taxon>Solirubrobacteraceae</taxon>
        <taxon>Solirubrobacter</taxon>
    </lineage>
</organism>
<dbReference type="CDD" id="cd06261">
    <property type="entry name" value="TM_PBP2"/>
    <property type="match status" value="1"/>
</dbReference>
<feature type="transmembrane region" description="Helical" evidence="7">
    <location>
        <begin position="291"/>
        <end position="313"/>
    </location>
</feature>
<evidence type="ECO:0000256" key="7">
    <source>
        <dbReference type="RuleBase" id="RU363032"/>
    </source>
</evidence>
<sequence length="323" mass="35313">MTAVQAKPKRRARGTRAQRDARAGLALVSPTVIVVVVMVVLPVLWALLLSFQRIRLIQIRRMDILGSEYTLRNYDLLFGSSDFLAAIRVTLMYSVLGTFGAIALGLIAALLVRRPFKGRAAVRGVMLLPYVAPVVAIAFIWRVLLSPQLGFVNAVGTDVLGWDSPIPFLSQERGEITLFGLSFGVPTALLMVIFFESWKSFPFAFLFILARLQAVPGELEEAAKMDGATPTQVFRHILLPQLAGVIALIAVLRFIFTFNAFDEIYLLTGGGAGTEVLATQVYSFLTARNDVGASAAVAMFMAAVLAVLLLVYLKFFAERDRPA</sequence>
<feature type="transmembrane region" description="Helical" evidence="7">
    <location>
        <begin position="91"/>
        <end position="112"/>
    </location>
</feature>
<feature type="domain" description="ABC transmembrane type-1" evidence="8">
    <location>
        <begin position="87"/>
        <end position="312"/>
    </location>
</feature>
<dbReference type="PANTHER" id="PTHR43227">
    <property type="entry name" value="BLL4140 PROTEIN"/>
    <property type="match status" value="1"/>
</dbReference>
<evidence type="ECO:0000313" key="9">
    <source>
        <dbReference type="EMBL" id="MDA0141440.1"/>
    </source>
</evidence>
<evidence type="ECO:0000256" key="3">
    <source>
        <dbReference type="ARBA" id="ARBA00022475"/>
    </source>
</evidence>
<evidence type="ECO:0000256" key="1">
    <source>
        <dbReference type="ARBA" id="ARBA00004651"/>
    </source>
</evidence>
<keyword evidence="6 7" id="KW-0472">Membrane</keyword>
<dbReference type="SUPFAM" id="SSF161098">
    <property type="entry name" value="MetI-like"/>
    <property type="match status" value="1"/>
</dbReference>
<proteinExistence type="inferred from homology"/>
<dbReference type="InterPro" id="IPR050809">
    <property type="entry name" value="UgpAE/MalFG_permease"/>
</dbReference>
<dbReference type="Pfam" id="PF00528">
    <property type="entry name" value="BPD_transp_1"/>
    <property type="match status" value="1"/>
</dbReference>
<keyword evidence="2 7" id="KW-0813">Transport</keyword>
<dbReference type="EMBL" id="JAPCID010000057">
    <property type="protein sequence ID" value="MDA0141440.1"/>
    <property type="molecule type" value="Genomic_DNA"/>
</dbReference>
<protein>
    <submittedName>
        <fullName evidence="9">Sugar ABC transporter permease</fullName>
    </submittedName>
</protein>
<evidence type="ECO:0000256" key="6">
    <source>
        <dbReference type="ARBA" id="ARBA00023136"/>
    </source>
</evidence>